<dbReference type="EMBL" id="JAQLXO010000032">
    <property type="protein sequence ID" value="MDB7983358.1"/>
    <property type="molecule type" value="Genomic_DNA"/>
</dbReference>
<gene>
    <name evidence="2" type="ORF">HF861_03725</name>
    <name evidence="1" type="ORF">PND82_11100</name>
</gene>
<dbReference type="AlphaFoldDB" id="A0A7X9RJ09"/>
<accession>A0A7X9RJ09</accession>
<dbReference type="RefSeq" id="WP_168964950.1">
    <property type="nucleotide sequence ID" value="NZ_JABAFR010000006.1"/>
</dbReference>
<sequence length="50" mass="5786">MICFHIRHKLYAAIGVHIRNTLLKEIVKIDSAFTSINLKGMKSKDMSRKK</sequence>
<dbReference type="Proteomes" id="UP001212981">
    <property type="component" value="Unassembled WGS sequence"/>
</dbReference>
<name>A0A7X9RJ09_9FIRM</name>
<evidence type="ECO:0000313" key="2">
    <source>
        <dbReference type="EMBL" id="NME43991.1"/>
    </source>
</evidence>
<reference evidence="2 3" key="1">
    <citation type="submission" date="2020-04" db="EMBL/GenBank/DDBJ databases">
        <authorList>
            <person name="Hitch T.C.A."/>
            <person name="Wylensek D."/>
            <person name="Clavel T."/>
        </authorList>
    </citation>
    <scope>NUCLEOTIDE SEQUENCE [LARGE SCALE GENOMIC DNA]</scope>
    <source>
        <strain evidence="2 3">BSM-383-APC-22F</strain>
    </source>
</reference>
<proteinExistence type="predicted"/>
<reference evidence="1" key="2">
    <citation type="submission" date="2023-01" db="EMBL/GenBank/DDBJ databases">
        <title>Human gut microbiome strain richness.</title>
        <authorList>
            <person name="Chen-Liaw A."/>
        </authorList>
    </citation>
    <scope>NUCLEOTIDE SEQUENCE</scope>
    <source>
        <strain evidence="1">D8_m1001271B151109d0_201107</strain>
    </source>
</reference>
<dbReference type="EMBL" id="JABAFR010000006">
    <property type="protein sequence ID" value="NME43991.1"/>
    <property type="molecule type" value="Genomic_DNA"/>
</dbReference>
<protein>
    <submittedName>
        <fullName evidence="2">Uncharacterized protein</fullName>
    </submittedName>
</protein>
<comment type="caution">
    <text evidence="2">The sequence shown here is derived from an EMBL/GenBank/DDBJ whole genome shotgun (WGS) entry which is preliminary data.</text>
</comment>
<evidence type="ECO:0000313" key="3">
    <source>
        <dbReference type="Proteomes" id="UP000540014"/>
    </source>
</evidence>
<evidence type="ECO:0000313" key="1">
    <source>
        <dbReference type="EMBL" id="MDB7983358.1"/>
    </source>
</evidence>
<dbReference type="Proteomes" id="UP000540014">
    <property type="component" value="Unassembled WGS sequence"/>
</dbReference>
<organism evidence="2 3">
    <name type="scientific">Faecalicoccus pleomorphus</name>
    <dbReference type="NCBI Taxonomy" id="1323"/>
    <lineage>
        <taxon>Bacteria</taxon>
        <taxon>Bacillati</taxon>
        <taxon>Bacillota</taxon>
        <taxon>Erysipelotrichia</taxon>
        <taxon>Erysipelotrichales</taxon>
        <taxon>Erysipelotrichaceae</taxon>
        <taxon>Faecalicoccus</taxon>
    </lineage>
</organism>